<feature type="signal peptide" evidence="1">
    <location>
        <begin position="1"/>
        <end position="21"/>
    </location>
</feature>
<dbReference type="Gene3D" id="3.60.10.10">
    <property type="entry name" value="Endonuclease/exonuclease/phosphatase"/>
    <property type="match status" value="1"/>
</dbReference>
<dbReference type="Pfam" id="PF03372">
    <property type="entry name" value="Exo_endo_phos"/>
    <property type="match status" value="1"/>
</dbReference>
<dbReference type="PANTHER" id="PTHR41349:SF1">
    <property type="entry name" value="PROTEIN CBG08683"/>
    <property type="match status" value="1"/>
</dbReference>
<feature type="domain" description="Endonuclease/exonuclease/phosphatase" evidence="2">
    <location>
        <begin position="28"/>
        <end position="332"/>
    </location>
</feature>
<keyword evidence="3" id="KW-0378">Hydrolase</keyword>
<keyword evidence="1" id="KW-0732">Signal</keyword>
<dbReference type="SUPFAM" id="SSF56219">
    <property type="entry name" value="DNase I-like"/>
    <property type="match status" value="1"/>
</dbReference>
<gene>
    <name evidence="3" type="ORF">DXB87_13060</name>
</gene>
<dbReference type="AlphaFoldDB" id="A0A3E4Z5M3"/>
<keyword evidence="3" id="KW-0255">Endonuclease</keyword>
<sequence length="343" mass="39201">MKKLLLLCGLCGIIGCSKVNAQTELKVLQWNIWQEGTMVPGGYEAIVSEIARLEPDFVTFSEVRNYHQTRFCNRIVTSLREKGKTYYSFYSYDSGLLSKHPITDSTAVLPEKNDHGSIYRMVASVNGQQIAVCTVHLDYLNDAYYNVRGYDGSTWKEIPIPETVQEVLAINDASQRDDAIREFVKAAKKDIAEGRMVILGGDFNEPSHLDWTRETKDLYDHNGLIVPWTVPLILDNNGFVDAYRTLYPNVLDYPGFTFPSDNEKVPTQKLAWAPKSDERDRIDYIFYYPHPQLELKNAAIFGPQGSIVKNQRKKETSKDPFIEPLDTWPTDHKGVFVTFLLKR</sequence>
<dbReference type="InterPro" id="IPR005135">
    <property type="entry name" value="Endo/exonuclease/phosphatase"/>
</dbReference>
<feature type="chain" id="PRO_5017662624" evidence="1">
    <location>
        <begin position="22"/>
        <end position="343"/>
    </location>
</feature>
<protein>
    <submittedName>
        <fullName evidence="3">Endonuclease/exonuclease/phosphatase family protein</fullName>
    </submittedName>
</protein>
<accession>A0A3E4Z5M3</accession>
<dbReference type="GO" id="GO:0004519">
    <property type="term" value="F:endonuclease activity"/>
    <property type="evidence" value="ECO:0007669"/>
    <property type="project" value="UniProtKB-KW"/>
</dbReference>
<evidence type="ECO:0000313" key="3">
    <source>
        <dbReference type="EMBL" id="RGM87793.1"/>
    </source>
</evidence>
<evidence type="ECO:0000259" key="2">
    <source>
        <dbReference type="Pfam" id="PF03372"/>
    </source>
</evidence>
<keyword evidence="3" id="KW-0269">Exonuclease</keyword>
<name>A0A3E4Z5M3_9BACT</name>
<organism evidence="3 4">
    <name type="scientific">Phocaeicola plebeius</name>
    <dbReference type="NCBI Taxonomy" id="310297"/>
    <lineage>
        <taxon>Bacteria</taxon>
        <taxon>Pseudomonadati</taxon>
        <taxon>Bacteroidota</taxon>
        <taxon>Bacteroidia</taxon>
        <taxon>Bacteroidales</taxon>
        <taxon>Bacteroidaceae</taxon>
        <taxon>Phocaeicola</taxon>
    </lineage>
</organism>
<comment type="caution">
    <text evidence="3">The sequence shown here is derived from an EMBL/GenBank/DDBJ whole genome shotgun (WGS) entry which is preliminary data.</text>
</comment>
<reference evidence="3 4" key="1">
    <citation type="submission" date="2018-08" db="EMBL/GenBank/DDBJ databases">
        <title>A genome reference for cultivated species of the human gut microbiota.</title>
        <authorList>
            <person name="Zou Y."/>
            <person name="Xue W."/>
            <person name="Luo G."/>
        </authorList>
    </citation>
    <scope>NUCLEOTIDE SEQUENCE [LARGE SCALE GENOMIC DNA]</scope>
    <source>
        <strain evidence="3 4">OM06-2</strain>
    </source>
</reference>
<dbReference type="PROSITE" id="PS51257">
    <property type="entry name" value="PROKAR_LIPOPROTEIN"/>
    <property type="match status" value="1"/>
</dbReference>
<dbReference type="PANTHER" id="PTHR41349">
    <property type="match status" value="1"/>
</dbReference>
<dbReference type="EMBL" id="QSTW01000019">
    <property type="protein sequence ID" value="RGM87793.1"/>
    <property type="molecule type" value="Genomic_DNA"/>
</dbReference>
<dbReference type="InterPro" id="IPR036691">
    <property type="entry name" value="Endo/exonu/phosph_ase_sf"/>
</dbReference>
<evidence type="ECO:0000313" key="4">
    <source>
        <dbReference type="Proteomes" id="UP000260814"/>
    </source>
</evidence>
<dbReference type="RefSeq" id="WP_117702513.1">
    <property type="nucleotide sequence ID" value="NZ_QSTW01000019.1"/>
</dbReference>
<dbReference type="GO" id="GO:0004527">
    <property type="term" value="F:exonuclease activity"/>
    <property type="evidence" value="ECO:0007669"/>
    <property type="project" value="UniProtKB-KW"/>
</dbReference>
<keyword evidence="3" id="KW-0540">Nuclease</keyword>
<evidence type="ECO:0000256" key="1">
    <source>
        <dbReference type="SAM" id="SignalP"/>
    </source>
</evidence>
<dbReference type="Proteomes" id="UP000260814">
    <property type="component" value="Unassembled WGS sequence"/>
</dbReference>
<proteinExistence type="predicted"/>